<reference evidence="2 3" key="1">
    <citation type="submission" date="2015-09" db="EMBL/GenBank/DDBJ databases">
        <title>Host preference determinants of Valsa canker pathogens revealed by comparative genomics.</title>
        <authorList>
            <person name="Yin Z."/>
            <person name="Huang L."/>
        </authorList>
    </citation>
    <scope>NUCLEOTIDE SEQUENCE [LARGE SCALE GENOMIC DNA]</scope>
    <source>
        <strain evidence="2 3">03-1</strain>
    </source>
</reference>
<dbReference type="Proteomes" id="UP000283895">
    <property type="component" value="Unassembled WGS sequence"/>
</dbReference>
<feature type="compositionally biased region" description="Polar residues" evidence="1">
    <location>
        <begin position="29"/>
        <end position="44"/>
    </location>
</feature>
<name>A0A423WXT2_9PEZI</name>
<feature type="region of interest" description="Disordered" evidence="1">
    <location>
        <begin position="1"/>
        <end position="76"/>
    </location>
</feature>
<feature type="compositionally biased region" description="Low complexity" evidence="1">
    <location>
        <begin position="8"/>
        <end position="20"/>
    </location>
</feature>
<accession>A0A423WXT2</accession>
<feature type="compositionally biased region" description="Basic and acidic residues" evidence="1">
    <location>
        <begin position="270"/>
        <end position="282"/>
    </location>
</feature>
<gene>
    <name evidence="2" type="ORF">VMCG_03198</name>
</gene>
<feature type="compositionally biased region" description="Acidic residues" evidence="1">
    <location>
        <begin position="357"/>
        <end position="370"/>
    </location>
</feature>
<organism evidence="2 3">
    <name type="scientific">Cytospora schulzeri</name>
    <dbReference type="NCBI Taxonomy" id="448051"/>
    <lineage>
        <taxon>Eukaryota</taxon>
        <taxon>Fungi</taxon>
        <taxon>Dikarya</taxon>
        <taxon>Ascomycota</taxon>
        <taxon>Pezizomycotina</taxon>
        <taxon>Sordariomycetes</taxon>
        <taxon>Sordariomycetidae</taxon>
        <taxon>Diaporthales</taxon>
        <taxon>Cytosporaceae</taxon>
        <taxon>Cytospora</taxon>
    </lineage>
</organism>
<comment type="caution">
    <text evidence="2">The sequence shown here is derived from an EMBL/GenBank/DDBJ whole genome shotgun (WGS) entry which is preliminary data.</text>
</comment>
<dbReference type="AlphaFoldDB" id="A0A423WXT2"/>
<protein>
    <submittedName>
        <fullName evidence="2">Uncharacterized protein</fullName>
    </submittedName>
</protein>
<evidence type="ECO:0000313" key="2">
    <source>
        <dbReference type="EMBL" id="ROW08298.1"/>
    </source>
</evidence>
<keyword evidence="3" id="KW-1185">Reference proteome</keyword>
<dbReference type="EMBL" id="LKEA01000006">
    <property type="protein sequence ID" value="ROW08298.1"/>
    <property type="molecule type" value="Genomic_DNA"/>
</dbReference>
<feature type="region of interest" description="Disordered" evidence="1">
    <location>
        <begin position="262"/>
        <end position="295"/>
    </location>
</feature>
<evidence type="ECO:0000313" key="3">
    <source>
        <dbReference type="Proteomes" id="UP000283895"/>
    </source>
</evidence>
<evidence type="ECO:0000256" key="1">
    <source>
        <dbReference type="SAM" id="MobiDB-lite"/>
    </source>
</evidence>
<sequence length="370" mass="41046">MSSHYPISSSSETSWGDSTSPPHTPKRMSITTNIMAPETPNTLRRSSRVPVAKRDPDATVTPAPALRTPKRGPNPDSHDFTIQMLLKLPGFDFSDTAWVFPASQKDLAALLSAQYELDGHRKPIPAKNQKVVADRVADVIEACIDEWLDNWQDGPLLSAFWTNATERLRCKLLYWSRRTPSPSQVYKICMRYTAAWDPNGRGCTTEDDFWGFKLGDLTWGGNAARDFFEDVNDTKNDYGPIQAARGVKASTAGTNSRIRILAGSPVRATSRGDSEKRERFETTEEPPLQNSGVAGGAGAENVIIVYGPRRREDGDVKREKVKATVDLSVVGRVLVTFHNLDLKGKRKDKGTERTQEEEQDDEACDMDSDG</sequence>
<dbReference type="OrthoDB" id="5238261at2759"/>
<feature type="region of interest" description="Disordered" evidence="1">
    <location>
        <begin position="341"/>
        <end position="370"/>
    </location>
</feature>
<proteinExistence type="predicted"/>